<keyword evidence="3" id="KW-1185">Reference proteome</keyword>
<name>A0AA86R3G6_9EUKA</name>
<organism evidence="1">
    <name type="scientific">Hexamita inflata</name>
    <dbReference type="NCBI Taxonomy" id="28002"/>
    <lineage>
        <taxon>Eukaryota</taxon>
        <taxon>Metamonada</taxon>
        <taxon>Diplomonadida</taxon>
        <taxon>Hexamitidae</taxon>
        <taxon>Hexamitinae</taxon>
        <taxon>Hexamita</taxon>
    </lineage>
</organism>
<proteinExistence type="predicted"/>
<dbReference type="Proteomes" id="UP001642409">
    <property type="component" value="Unassembled WGS sequence"/>
</dbReference>
<accession>A0AA86R3G6</accession>
<dbReference type="EMBL" id="CAXDID020000200">
    <property type="protein sequence ID" value="CAL6053975.1"/>
    <property type="molecule type" value="Genomic_DNA"/>
</dbReference>
<dbReference type="AlphaFoldDB" id="A0AA86R3G6"/>
<evidence type="ECO:0000313" key="1">
    <source>
        <dbReference type="EMBL" id="CAI9968617.1"/>
    </source>
</evidence>
<sequence>METVVSFQSRRQFLISLTKPPLEFKFSVLSALTIPISLQTGNSDNRVVNTLHQSGDGRSAGREGLQLNCFKNVFSVIQIQITWPCLRSHLGIVHSRILQQFLLEVESMDFFIVYDNRDIDRFEKFKVGSELSLSNQPPLSSDQTIFNINIPKMNVKGISTWILYFEFHIYFKSAVPVIVRSFPTHFLLMHFRRQSSPFSRMRFILTSI</sequence>
<reference evidence="2 3" key="2">
    <citation type="submission" date="2024-07" db="EMBL/GenBank/DDBJ databases">
        <authorList>
            <person name="Akdeniz Z."/>
        </authorList>
    </citation>
    <scope>NUCLEOTIDE SEQUENCE [LARGE SCALE GENOMIC DNA]</scope>
</reference>
<dbReference type="EMBL" id="CATOUU010001045">
    <property type="protein sequence ID" value="CAI9968617.1"/>
    <property type="molecule type" value="Genomic_DNA"/>
</dbReference>
<evidence type="ECO:0000313" key="3">
    <source>
        <dbReference type="Proteomes" id="UP001642409"/>
    </source>
</evidence>
<reference evidence="1" key="1">
    <citation type="submission" date="2023-06" db="EMBL/GenBank/DDBJ databases">
        <authorList>
            <person name="Kurt Z."/>
        </authorList>
    </citation>
    <scope>NUCLEOTIDE SEQUENCE</scope>
</reference>
<comment type="caution">
    <text evidence="1">The sequence shown here is derived from an EMBL/GenBank/DDBJ whole genome shotgun (WGS) entry which is preliminary data.</text>
</comment>
<protein>
    <submittedName>
        <fullName evidence="2">Hypothetical_protein</fullName>
    </submittedName>
</protein>
<evidence type="ECO:0000313" key="2">
    <source>
        <dbReference type="EMBL" id="CAL6053975.1"/>
    </source>
</evidence>
<gene>
    <name evidence="2" type="ORF">HINF_LOCUS45831</name>
    <name evidence="1" type="ORF">HINF_LOCUS56262</name>
</gene>